<dbReference type="Pfam" id="PF03096">
    <property type="entry name" value="Ndr"/>
    <property type="match status" value="1"/>
</dbReference>
<protein>
    <recommendedName>
        <fullName evidence="3">Tc1-like transposase DDE domain-containing protein</fullName>
    </recommendedName>
</protein>
<evidence type="ECO:0000256" key="2">
    <source>
        <dbReference type="SAM" id="Coils"/>
    </source>
</evidence>
<name>A0ABY6KQL7_9ARAC</name>
<feature type="coiled-coil region" evidence="2">
    <location>
        <begin position="416"/>
        <end position="443"/>
    </location>
</feature>
<evidence type="ECO:0000259" key="3">
    <source>
        <dbReference type="Pfam" id="PF13358"/>
    </source>
</evidence>
<sequence>MPCRKQRSSFDQVYEFDRGKIVAYRDWRLSFRKIGSRVGRNQTTVMRICDRLMQEGMTDVFDRIHHSAPLHVLTSKFCVMHRHTGPAPGIMVWGSIGYLSRTPLVRIAGTLNSQRYISEVLEPVVLPYLQGLPTAIFQQDNARPHVVRIVQRFFVNRQIELLPWPAHSPDLLPIENMWSMVAQQLTQITSCHIRSTLITCGSSLLCYTPITHPNTSLHLGRPLKILTKYRHSWSRQSGKLGNVHTKNEDTVALRKFCEQIKVELGAKDGDRIDLTGLHGDSRSGRPLTSTTVHTIAQFDRLATPDGTILVTVQGDKLRPAIITVHDLGMNASSTFRRFIHLYDVKRLMEKFCLYHITVPGHELGATAITPRCLKEEDFQRCLDIWKKMEKVYRDCDSDYSGNLKIKFYYISTITRLLSIEQGVEKLNRRIHQLENTMENTVKSVSKNSERIQQIEKRIEFTEIKMRESNLIFYGVEKKENETSEESLAKIK</sequence>
<organism evidence="4 5">
    <name type="scientific">Cordylochernes scorpioides</name>
    <dbReference type="NCBI Taxonomy" id="51811"/>
    <lineage>
        <taxon>Eukaryota</taxon>
        <taxon>Metazoa</taxon>
        <taxon>Ecdysozoa</taxon>
        <taxon>Arthropoda</taxon>
        <taxon>Chelicerata</taxon>
        <taxon>Arachnida</taxon>
        <taxon>Pseudoscorpiones</taxon>
        <taxon>Cheliferoidea</taxon>
        <taxon>Chernetidae</taxon>
        <taxon>Cordylochernes</taxon>
    </lineage>
</organism>
<comment type="similarity">
    <text evidence="1">Belongs to the NDRG family.</text>
</comment>
<dbReference type="Proteomes" id="UP001235939">
    <property type="component" value="Chromosome 07"/>
</dbReference>
<dbReference type="Gene3D" id="3.30.420.10">
    <property type="entry name" value="Ribonuclease H-like superfamily/Ribonuclease H"/>
    <property type="match status" value="1"/>
</dbReference>
<gene>
    <name evidence="4" type="ORF">LAZ67_7001542</name>
</gene>
<dbReference type="EMBL" id="CP092869">
    <property type="protein sequence ID" value="UYV70033.1"/>
    <property type="molecule type" value="Genomic_DNA"/>
</dbReference>
<keyword evidence="2" id="KW-0175">Coiled coil</keyword>
<dbReference type="InterPro" id="IPR029058">
    <property type="entry name" value="AB_hydrolase_fold"/>
</dbReference>
<evidence type="ECO:0000313" key="5">
    <source>
        <dbReference type="Proteomes" id="UP001235939"/>
    </source>
</evidence>
<keyword evidence="5" id="KW-1185">Reference proteome</keyword>
<feature type="domain" description="Tc1-like transposase DDE" evidence="3">
    <location>
        <begin position="92"/>
        <end position="187"/>
    </location>
</feature>
<proteinExistence type="inferred from homology"/>
<accession>A0ABY6KQL7</accession>
<dbReference type="PANTHER" id="PTHR11034">
    <property type="entry name" value="N-MYC DOWNSTREAM REGULATED"/>
    <property type="match status" value="1"/>
</dbReference>
<evidence type="ECO:0000313" key="4">
    <source>
        <dbReference type="EMBL" id="UYV70033.1"/>
    </source>
</evidence>
<dbReference type="InterPro" id="IPR004142">
    <property type="entry name" value="NDRG"/>
</dbReference>
<dbReference type="InterPro" id="IPR036397">
    <property type="entry name" value="RNaseH_sf"/>
</dbReference>
<reference evidence="4 5" key="1">
    <citation type="submission" date="2022-01" db="EMBL/GenBank/DDBJ databases">
        <title>A chromosomal length assembly of Cordylochernes scorpioides.</title>
        <authorList>
            <person name="Zeh D."/>
            <person name="Zeh J."/>
        </authorList>
    </citation>
    <scope>NUCLEOTIDE SEQUENCE [LARGE SCALE GENOMIC DNA]</scope>
    <source>
        <strain evidence="4">IN4F17</strain>
        <tissue evidence="4">Whole Body</tissue>
    </source>
</reference>
<dbReference type="InterPro" id="IPR038717">
    <property type="entry name" value="Tc1-like_DDE_dom"/>
</dbReference>
<evidence type="ECO:0000256" key="1">
    <source>
        <dbReference type="ARBA" id="ARBA00005598"/>
    </source>
</evidence>
<dbReference type="Gene3D" id="3.40.50.1820">
    <property type="entry name" value="alpha/beta hydrolase"/>
    <property type="match status" value="1"/>
</dbReference>
<dbReference type="Pfam" id="PF13358">
    <property type="entry name" value="DDE_3"/>
    <property type="match status" value="1"/>
</dbReference>